<evidence type="ECO:0000313" key="4">
    <source>
        <dbReference type="EMBL" id="SEN33305.1"/>
    </source>
</evidence>
<dbReference type="EMBL" id="FOCF01000006">
    <property type="protein sequence ID" value="SEN33305.1"/>
    <property type="molecule type" value="Genomic_DNA"/>
</dbReference>
<reference evidence="5" key="1">
    <citation type="submission" date="2016-10" db="EMBL/GenBank/DDBJ databases">
        <authorList>
            <person name="Varghese N."/>
            <person name="Submissions S."/>
        </authorList>
    </citation>
    <scope>NUCLEOTIDE SEQUENCE [LARGE SCALE GENOMIC DNA]</scope>
    <source>
        <strain evidence="5">S6-262</strain>
    </source>
</reference>
<dbReference type="PROSITE" id="PS51724">
    <property type="entry name" value="SPOR"/>
    <property type="match status" value="1"/>
</dbReference>
<evidence type="ECO:0000259" key="3">
    <source>
        <dbReference type="PROSITE" id="PS51724"/>
    </source>
</evidence>
<feature type="compositionally biased region" description="Basic and acidic residues" evidence="2">
    <location>
        <begin position="772"/>
        <end position="810"/>
    </location>
</feature>
<dbReference type="InterPro" id="IPR011990">
    <property type="entry name" value="TPR-like_helical_dom_sf"/>
</dbReference>
<accession>A0A1H8FNZ8</accession>
<evidence type="ECO:0000313" key="5">
    <source>
        <dbReference type="Proteomes" id="UP000199206"/>
    </source>
</evidence>
<sequence>MVSRRSTFRVSCTARTTSETSVPRRPVAGAGRFVVPEQVGTLPVHPRCGLVRPLLMRSLIPSSLALATVLLCSPAVARGQAVVQPLPGSTDADRLADTMRRLAVSPNNVEALLDAGELSLKIDDLSGAASLFARADKVDPRSARAKAGMATILVRAERPGEALRYFQQAEAFGIAPSRIAADRGLAYDLVGQQDRAQRDYRLALKSGADDETTRRYALSLGISGRKDEALAVLEPLVRKSDRGAWRARAFILAMNGDVRGGSTIATTMMPPGMAQGLQPFLQRLPMLGAVDRAFAVHFGEVRATPERLADARLTPALAPLAPEPQEPVALAANQVVAPVATRPDRRSTRESRRRGGRTEVASAVAGNAQNAVVPPVSGTLYAAAPTTQPVYVQPLPSSEADRRANARAGVARRPAAGVVLAATSTQSPPIAQPTTSVTPVGAAPVAVAPVQVGSVQPVPTSVAGVAPSSVSSTGGSAQAVGTALPSPAPTITTTNVAAVPSVPVTGAAPSVVQPVGGATVASVGSGSATVPADASVAVVQPAGPGGSTVQPGFVTAGAAADAGSVGTPPPPVRPAQDAVLARIIANLSIPASELGVEAPVRRPRLPSAGVAEAKAKADEDSADRREAVEKIAAADKEVVPASSPSTRRAVVRRGTPVAAAEGQDVETGRSATTGRRRAAGTVDTADEAGSGTGRSATPGRRRTAGAAANADEAEGASSRSAGAGRRGARTADADSDRPSATARKRGAASQRAAADEADDAADTPVKGGKATARREATARKSPAERRAAAAKDAATAKEAAEKKAAKAEPERIWVQVATGARQGDLAKAWSGVRTKAPDTFKGRSGYTTPLRATNRVVTGPFKTQEEAQAFVNGLAKKGVSASTFTSDAGQKLSKLPATK</sequence>
<evidence type="ECO:0000256" key="2">
    <source>
        <dbReference type="SAM" id="MobiDB-lite"/>
    </source>
</evidence>
<dbReference type="AlphaFoldDB" id="A0A1H8FNZ8"/>
<keyword evidence="1" id="KW-0802">TPR repeat</keyword>
<proteinExistence type="predicted"/>
<gene>
    <name evidence="4" type="ORF">SAMN05192583_2511</name>
</gene>
<dbReference type="InterPro" id="IPR007730">
    <property type="entry name" value="SPOR-like_dom"/>
</dbReference>
<feature type="region of interest" description="Disordered" evidence="2">
    <location>
        <begin position="879"/>
        <end position="899"/>
    </location>
</feature>
<dbReference type="Pfam" id="PF05036">
    <property type="entry name" value="SPOR"/>
    <property type="match status" value="1"/>
</dbReference>
<dbReference type="Gene3D" id="1.25.40.10">
    <property type="entry name" value="Tetratricopeptide repeat domain"/>
    <property type="match status" value="1"/>
</dbReference>
<feature type="compositionally biased region" description="Low complexity" evidence="2">
    <location>
        <begin position="693"/>
        <end position="723"/>
    </location>
</feature>
<dbReference type="STRING" id="1166340.SAMN05192583_2511"/>
<dbReference type="GO" id="GO:0042834">
    <property type="term" value="F:peptidoglycan binding"/>
    <property type="evidence" value="ECO:0007669"/>
    <property type="project" value="InterPro"/>
</dbReference>
<dbReference type="InterPro" id="IPR019734">
    <property type="entry name" value="TPR_rpt"/>
</dbReference>
<feature type="region of interest" description="Disordered" evidence="2">
    <location>
        <begin position="339"/>
        <end position="360"/>
    </location>
</feature>
<keyword evidence="5" id="KW-1185">Reference proteome</keyword>
<feature type="repeat" description="TPR" evidence="1">
    <location>
        <begin position="109"/>
        <end position="142"/>
    </location>
</feature>
<dbReference type="Proteomes" id="UP000199206">
    <property type="component" value="Unassembled WGS sequence"/>
</dbReference>
<organism evidence="4 5">
    <name type="scientific">Sphingomonas gellani</name>
    <dbReference type="NCBI Taxonomy" id="1166340"/>
    <lineage>
        <taxon>Bacteria</taxon>
        <taxon>Pseudomonadati</taxon>
        <taxon>Pseudomonadota</taxon>
        <taxon>Alphaproteobacteria</taxon>
        <taxon>Sphingomonadales</taxon>
        <taxon>Sphingomonadaceae</taxon>
        <taxon>Sphingomonas</taxon>
    </lineage>
</organism>
<name>A0A1H8FNZ8_9SPHN</name>
<feature type="domain" description="SPOR" evidence="3">
    <location>
        <begin position="806"/>
        <end position="887"/>
    </location>
</feature>
<dbReference type="PROSITE" id="PS50005">
    <property type="entry name" value="TPR"/>
    <property type="match status" value="1"/>
</dbReference>
<dbReference type="SUPFAM" id="SSF48452">
    <property type="entry name" value="TPR-like"/>
    <property type="match status" value="1"/>
</dbReference>
<evidence type="ECO:0000256" key="1">
    <source>
        <dbReference type="PROSITE-ProRule" id="PRU00339"/>
    </source>
</evidence>
<feature type="region of interest" description="Disordered" evidence="2">
    <location>
        <begin position="635"/>
        <end position="810"/>
    </location>
</feature>
<protein>
    <submittedName>
        <fullName evidence="4">Tetratrico peptide repeat-containing protein</fullName>
    </submittedName>
</protein>